<reference evidence="1" key="1">
    <citation type="journal article" date="2014" name="Nat. Commun.">
        <title>Multiple recent horizontal transfers of a large genomic region in cheese making fungi.</title>
        <authorList>
            <person name="Cheeseman K."/>
            <person name="Ropars J."/>
            <person name="Renault P."/>
            <person name="Dupont J."/>
            <person name="Gouzy J."/>
            <person name="Branca A."/>
            <person name="Abraham A.L."/>
            <person name="Ceppi M."/>
            <person name="Conseiller E."/>
            <person name="Debuchy R."/>
            <person name="Malagnac F."/>
            <person name="Goarin A."/>
            <person name="Silar P."/>
            <person name="Lacoste S."/>
            <person name="Sallet E."/>
            <person name="Bensimon A."/>
            <person name="Giraud T."/>
            <person name="Brygoo Y."/>
        </authorList>
    </citation>
    <scope>NUCLEOTIDE SEQUENCE [LARGE SCALE GENOMIC DNA]</scope>
    <source>
        <strain evidence="1">FM164</strain>
    </source>
</reference>
<accession>W6PZG0</accession>
<dbReference type="OMA" id="IITHASD"/>
<dbReference type="OrthoDB" id="5401170at2759"/>
<dbReference type="AlphaFoldDB" id="W6PZG0"/>
<evidence type="ECO:0000313" key="2">
    <source>
        <dbReference type="Proteomes" id="UP000030686"/>
    </source>
</evidence>
<sequence>MPEIEARPVLPKMINELITTACPNPSDKQCATLYPTSRWRILEKLSEASVPVTQKDFNIGMHPAYVAGKYLCRRSGTEDIAFMRIYKQVPLSGTELDSSDDRKAQAWKSRDYVELSALKYFTANNFTTTPKLLGYHASTQEETDLVPGGYILYLVWEKVAGDPLDIQKFWNLSRGKRDVVRANLRKAYMDVLKVGYQPVPASPSKIILDMKTGAVKISGFRSAARIPPEMKWKDSYFVMFFLVLDSPKDDEYLPTMAKDVEFGEHGWRW</sequence>
<organism evidence="1 2">
    <name type="scientific">Penicillium roqueforti (strain FM164)</name>
    <dbReference type="NCBI Taxonomy" id="1365484"/>
    <lineage>
        <taxon>Eukaryota</taxon>
        <taxon>Fungi</taxon>
        <taxon>Dikarya</taxon>
        <taxon>Ascomycota</taxon>
        <taxon>Pezizomycotina</taxon>
        <taxon>Eurotiomycetes</taxon>
        <taxon>Eurotiomycetidae</taxon>
        <taxon>Eurotiales</taxon>
        <taxon>Aspergillaceae</taxon>
        <taxon>Penicillium</taxon>
    </lineage>
</organism>
<gene>
    <name evidence="1" type="ORF">PROQFM164_S01g002928</name>
</gene>
<protein>
    <submittedName>
        <fullName evidence="1">Genomic scaffold, ProqFM164S01</fullName>
    </submittedName>
</protein>
<proteinExistence type="predicted"/>
<dbReference type="EMBL" id="HG792015">
    <property type="protein sequence ID" value="CDM29116.1"/>
    <property type="molecule type" value="Genomic_DNA"/>
</dbReference>
<evidence type="ECO:0000313" key="1">
    <source>
        <dbReference type="EMBL" id="CDM29116.1"/>
    </source>
</evidence>
<keyword evidence="2" id="KW-1185">Reference proteome</keyword>
<dbReference type="Proteomes" id="UP000030686">
    <property type="component" value="Unassembled WGS sequence"/>
</dbReference>
<name>W6PZG0_PENRF</name>